<comment type="caution">
    <text evidence="3">The sequence shown here is derived from an EMBL/GenBank/DDBJ whole genome shotgun (WGS) entry which is preliminary data.</text>
</comment>
<evidence type="ECO:0000313" key="3">
    <source>
        <dbReference type="EMBL" id="MDT8902235.1"/>
    </source>
</evidence>
<keyword evidence="4" id="KW-1185">Reference proteome</keyword>
<evidence type="ECO:0000256" key="1">
    <source>
        <dbReference type="SAM" id="MobiDB-lite"/>
    </source>
</evidence>
<reference evidence="3 4" key="1">
    <citation type="submission" date="2023-07" db="EMBL/GenBank/DDBJ databases">
        <title>The novel representative of Negativicutes class, Anaeroselena agilis gen. nov. sp. nov.</title>
        <authorList>
            <person name="Prokofeva M.I."/>
            <person name="Elcheninov A.G."/>
            <person name="Klyukina A."/>
            <person name="Kublanov I.V."/>
            <person name="Frolov E.N."/>
            <person name="Podosokorskaya O.A."/>
        </authorList>
    </citation>
    <scope>NUCLEOTIDE SEQUENCE [LARGE SCALE GENOMIC DNA]</scope>
    <source>
        <strain evidence="3 4">4137-cl</strain>
    </source>
</reference>
<organism evidence="3 4">
    <name type="scientific">Anaeroselena agilis</name>
    <dbReference type="NCBI Taxonomy" id="3063788"/>
    <lineage>
        <taxon>Bacteria</taxon>
        <taxon>Bacillati</taxon>
        <taxon>Bacillota</taxon>
        <taxon>Negativicutes</taxon>
        <taxon>Acetonemataceae</taxon>
        <taxon>Anaeroselena</taxon>
    </lineage>
</organism>
<sequence length="153" mass="17069">MKTGSAFFTPGPGGSARESRRRETADKYLAGRKRERRPRGLARLLVVVLCMFVAGFFFDNTVPAPAAAWVYADLDQRVYYPPPYLENSGRDAAGLLLTTAGEAKKMNCAPDPQAKSKGYFRQPDRSMSGRLLQSLGILKPLPGRWNRDGTWNW</sequence>
<evidence type="ECO:0000313" key="4">
    <source>
        <dbReference type="Proteomes" id="UP001254848"/>
    </source>
</evidence>
<keyword evidence="2" id="KW-0472">Membrane</keyword>
<keyword evidence="2" id="KW-0812">Transmembrane</keyword>
<proteinExistence type="predicted"/>
<dbReference type="EMBL" id="JAUOZS010000001">
    <property type="protein sequence ID" value="MDT8902235.1"/>
    <property type="molecule type" value="Genomic_DNA"/>
</dbReference>
<protein>
    <submittedName>
        <fullName evidence="3">Uncharacterized protein</fullName>
    </submittedName>
</protein>
<gene>
    <name evidence="3" type="ORF">Q4T40_13345</name>
</gene>
<feature type="region of interest" description="Disordered" evidence="1">
    <location>
        <begin position="1"/>
        <end position="24"/>
    </location>
</feature>
<dbReference type="Proteomes" id="UP001254848">
    <property type="component" value="Unassembled WGS sequence"/>
</dbReference>
<keyword evidence="2" id="KW-1133">Transmembrane helix</keyword>
<name>A0ABU3NZM9_9FIRM</name>
<accession>A0ABU3NZM9</accession>
<feature type="transmembrane region" description="Helical" evidence="2">
    <location>
        <begin position="41"/>
        <end position="58"/>
    </location>
</feature>
<evidence type="ECO:0000256" key="2">
    <source>
        <dbReference type="SAM" id="Phobius"/>
    </source>
</evidence>
<dbReference type="RefSeq" id="WP_413780721.1">
    <property type="nucleotide sequence ID" value="NZ_JAUOZS010000001.1"/>
</dbReference>